<dbReference type="InterPro" id="IPR046541">
    <property type="entry name" value="DUF6606"/>
</dbReference>
<evidence type="ECO:0000313" key="12">
    <source>
        <dbReference type="Proteomes" id="UP000434172"/>
    </source>
</evidence>
<dbReference type="OrthoDB" id="3182339at2759"/>
<dbReference type="InterPro" id="IPR022099">
    <property type="entry name" value="DUF3638"/>
</dbReference>
<comment type="caution">
    <text evidence="11">The sequence shown here is derived from an EMBL/GenBank/DDBJ whole genome shotgun (WGS) entry which is preliminary data.</text>
</comment>
<accession>A0A8H3VYI4</accession>
<dbReference type="InterPro" id="IPR027417">
    <property type="entry name" value="P-loop_NTPase"/>
</dbReference>
<feature type="compositionally biased region" description="Acidic residues" evidence="7">
    <location>
        <begin position="3228"/>
        <end position="3261"/>
    </location>
</feature>
<dbReference type="GO" id="GO:0006508">
    <property type="term" value="P:proteolysis"/>
    <property type="evidence" value="ECO:0007669"/>
    <property type="project" value="UniProtKB-KW"/>
</dbReference>
<keyword evidence="3" id="KW-0645">Protease</keyword>
<keyword evidence="4" id="KW-0833">Ubl conjugation pathway</keyword>
<keyword evidence="6" id="KW-0788">Thiol protease</keyword>
<dbReference type="Pfam" id="PF12359">
    <property type="entry name" value="DUF3645"/>
    <property type="match status" value="1"/>
</dbReference>
<feature type="region of interest" description="Disordered" evidence="7">
    <location>
        <begin position="3203"/>
        <end position="3261"/>
    </location>
</feature>
<dbReference type="EMBL" id="WOWK01000166">
    <property type="protein sequence ID" value="KAF0316250.1"/>
    <property type="molecule type" value="Genomic_DNA"/>
</dbReference>
<evidence type="ECO:0000256" key="2">
    <source>
        <dbReference type="ARBA" id="ARBA00012759"/>
    </source>
</evidence>
<dbReference type="InterPro" id="IPR022105">
    <property type="entry name" value="DUF3645"/>
</dbReference>
<evidence type="ECO:0000256" key="3">
    <source>
        <dbReference type="ARBA" id="ARBA00022670"/>
    </source>
</evidence>
<evidence type="ECO:0000259" key="8">
    <source>
        <dbReference type="Pfam" id="PF12340"/>
    </source>
</evidence>
<dbReference type="InterPro" id="IPR051346">
    <property type="entry name" value="OTU_Deubiquitinase"/>
</dbReference>
<evidence type="ECO:0000256" key="5">
    <source>
        <dbReference type="ARBA" id="ARBA00022801"/>
    </source>
</evidence>
<organism evidence="11 12">
    <name type="scientific">Colletotrichum asianum</name>
    <dbReference type="NCBI Taxonomy" id="702518"/>
    <lineage>
        <taxon>Eukaryota</taxon>
        <taxon>Fungi</taxon>
        <taxon>Dikarya</taxon>
        <taxon>Ascomycota</taxon>
        <taxon>Pezizomycotina</taxon>
        <taxon>Sordariomycetes</taxon>
        <taxon>Hypocreomycetidae</taxon>
        <taxon>Glomerellales</taxon>
        <taxon>Glomerellaceae</taxon>
        <taxon>Colletotrichum</taxon>
        <taxon>Colletotrichum gloeosporioides species complex</taxon>
    </lineage>
</organism>
<feature type="domain" description="DUF3645" evidence="9">
    <location>
        <begin position="2421"/>
        <end position="2453"/>
    </location>
</feature>
<evidence type="ECO:0000256" key="4">
    <source>
        <dbReference type="ARBA" id="ARBA00022786"/>
    </source>
</evidence>
<proteinExistence type="predicted"/>
<evidence type="ECO:0000259" key="10">
    <source>
        <dbReference type="Pfam" id="PF20255"/>
    </source>
</evidence>
<evidence type="ECO:0000256" key="6">
    <source>
        <dbReference type="ARBA" id="ARBA00022807"/>
    </source>
</evidence>
<evidence type="ECO:0000256" key="1">
    <source>
        <dbReference type="ARBA" id="ARBA00000707"/>
    </source>
</evidence>
<feature type="compositionally biased region" description="Acidic residues" evidence="7">
    <location>
        <begin position="3210"/>
        <end position="3220"/>
    </location>
</feature>
<feature type="region of interest" description="Disordered" evidence="7">
    <location>
        <begin position="1857"/>
        <end position="1879"/>
    </location>
</feature>
<feature type="compositionally biased region" description="Low complexity" evidence="7">
    <location>
        <begin position="1864"/>
        <end position="1875"/>
    </location>
</feature>
<dbReference type="Proteomes" id="UP000434172">
    <property type="component" value="Unassembled WGS sequence"/>
</dbReference>
<evidence type="ECO:0000313" key="11">
    <source>
        <dbReference type="EMBL" id="KAF0316250.1"/>
    </source>
</evidence>
<gene>
    <name evidence="11" type="ORF">GQ607_016496</name>
</gene>
<evidence type="ECO:0000259" key="9">
    <source>
        <dbReference type="Pfam" id="PF12359"/>
    </source>
</evidence>
<comment type="catalytic activity">
    <reaction evidence="1">
        <text>Thiol-dependent hydrolysis of ester, thioester, amide, peptide and isopeptide bonds formed by the C-terminal Gly of ubiquitin (a 76-residue protein attached to proteins as an intracellular targeting signal).</text>
        <dbReference type="EC" id="3.4.19.12"/>
    </reaction>
</comment>
<dbReference type="EC" id="3.4.19.12" evidence="2"/>
<sequence>MEPAAVNDALFNHLVLPAQLPQRQEHDRQLRLVEGALLERLIGAATIMSGSEADNPSHSHWQSLRQTLIACQQVNRAGRIDKSSLVRRFQNLGPSGCLILHVESQNAGLIVRRAQDPIFKDCVVFEAFEASPRNEDVLATKAALVWDFPGIAVAVPYTTFSDDDFQTSVASFIEQASLENTKTFAAHTFKAGAIVYEYRNTGDPSIITSMLMAILEENGRRIAPTLLRKRVRDDVCWNRAEKPWRRLPLWLVIRVGIQRYLSMALDAESGRLEYKFYIAVVLSKFLDEAPSYNIGIERVHFLKKKICRRLVKLDLDKQRCVNDSIVSRYGFLFDFLGPKFTKSIENCNRVLNVALAQERASLHKHIPLLPRKAADADLRLSLRISRAHLHNALERFKMPRHRRRQQTRPNEGLAEAAKDHLSHYAQSYHKLIDRELELSHLPGETCSEIAKRITDYANMAVPLYEGNPEQKSQMILTIMEMWQRMDAIACHWFPLLQEFHPVLHPQMLDVLLLPQYTDMARLNALQLLLSDRVKRANSERRNIFGDPSPGCFGERYYSESADACDLKQLHESIVEVADDLRASKESEWKKKSQRYDDLIRQIDTSVCSYLRDDFDLLGREQHDPNCPRCSKMWSAQKMRIAIFEDLLPSDPVVTRATVFELACPKEFAVYRETTWWILRQLAAPFNDEGNQPRCLLKDNLQLKPFFEPNRSKVGLASTTKPFITTHYTSVPFPVEWQGGREGVCRPNGMKLGMFDEGTCTWPGRLKFRPTFAHHVALTLPKSSPFSKLFEQRSFAPGAPGPSSYEIMASQSSCPAGVNVHEYLAMQTLMSGKAQRWLALLTELGSTNLNFSSEVTLLVVSNLVCQSGPADDDVISGNDSGGERGRDVLRKVHKIFREEQFCDRLVEQLIIRLDSLEANWRETYLMDVVITILLRTHTLTATNPNASLKALSALIRARQICLRWVEMLRAETYKESDTEAARRCQQYALWAAILCKRTFVIHRSQATLLDELSLQAYIECCITVQDNLVVEVGALPQVLQHAVVSDLKLSYRLASLVCASIIQSPDVFRLAIRAVWPEPEDRPRQIYNLCSQQPSWVACDIQENEEGNLVQVHYNYVQGLLLVDNKPLGKLPKAPEHIEVLNELFGDQALLTFPSTQKGMDYTLCLTPRNYRVDVGFEAGNMIVRASKGNQYLQLIPREVFRTETSWDLPGPLLDDCWHWLDLKSGKVFITHTTDIWNIHLRNWTLDVHRGVCQRYRGAAGYDKIVDTYSPLFNRVGRIFDGFEHKGQILVYQPASRHLEVEIRRLQLLFYVNPRQVLQSPQLGSEIDLDQDAGTWYGLGSKLVFRNPRDPSQRSILVPVGPFEAKRIEGKDIMIARTHPTDMYGRFNINKSLGRLDCAAEPMLLYMKALLHAYTSSVFPDPLTGRTGTEEALQWLSSGVCQPWQVLGSAHINLLAKIAHLSPRHEYYPEDLRVMKTDMWDDSATESIQHERFRPLVEKILSVSDELHTFSLLTSETSLAALPAPGDDHLRNRAESRRQAFERCFDDRTEPIGISDQRYRSRDCPLPSNTRHCQTLEIAHLIRTWPEQLSTTSSLSIQLSMGSSVGGFREAYDRVSLTDRLGVDVLENWGSLVKACREQQSPFALMFVLAPIAFSFKVDMCLIKTLAAFAVFDELKVIELPMWEKYENFRPNQLPQLEQLMRIIALHKMTPPKDDGEELQQFASAKQLRKMREQRDAWERRSDEDCKYLANFLLAQWPCEEPGVAELAKSLLIDVGAALKLVRVEWKRLYQNMDLSIHLDAVQNVLDRRQSEVEYEAPVFIASEELFEERLRGGEILRLRTDLLQKTFPALQIIDSESRKPSNQPAKVATKTTPAANEARHPAHIRKPITLPSSNVRSTGTNVLAPSWMSSKTALIPSSDSTAELKQMVASFSKSPSMVRQKYGEDLQRSLDAFVTRKQPKESTNHEPTAFVAREASLSLMSIQRRFEKIQQALEKPDDTHSSQQLFWLQAGQLWPAITHITLLEQLRSTAQPITFGKYTKETLIDFGLAITNTQRDLRINDFVRRGDAGRYKDEMSNQGHSNWQPCDHPDWLLLEIEANLLIRPDQVDVALATISPASGNNSVLQMNMGQGKTSCIIPMVAAALANRQNLVRVVVPKALLLQTSQLLQGRLGGLLDRQVRHLPFSRRTPTEEHIIRAYHRVHRTMMKEAGVMVCQPEHNLSFMLSGLQRLLDNRVPEAGPMINVQSWLRTRCRDILDESDHTLAIRTQLIYPSGSQTTVDGHPSRWQVTQAILRLVDRHSYGLTSAFPNSIEVVRRPGGGFPLLFFLRSDVEEELIRGLTADVLRGTDGILPVQSLEAADRLAIREFLTGKPRDVTLQRIRQLCPDRPAVRQTVYLLRGILANRILMMTLKKRWNVQYGLHPLRDPIAVPYHAKGVPSEQSEWGHPDVAILFTCLAFYYDGISVSQLTQSLEHLLKSDDPSAEYDKWTQTTESFPESLKAWNSINVDDDLQLVEIWKAVRYNMTTIDYFMNNFVFPQHAKQFRVKLQSNGWDIPLFTVDTPSSNNGDSQEISRALTTGFSGTNDNRTMLPLTIKQEDLPGLSHTNAEVLTYLLHKRSRECRKIEGSGGERATESDLLQELRRRDINILIDAGAQILEMDNVTLAKKWLEVDQRAFAALFFDEQNKPWVIQRTGRKTPLLASPYADDLSRCLVYLDEAHTRGTDLKFPPSARGALTLGLGQSKDHTVQAAMRLRQLGTTQSVTFFAPPEVYQSILDLQSKPLGATVDSHDVICWLLDNTCDGIEQLQPLYYAQGIDFCRRMQATVEHPEFLRDKAQREDYLATIKQNEQFSLQQMYEPKRKVKGTGEFRAGSNLKIRSFVKELNTRRKAFQDTGRAVHASALQEVEQEREVAFEVETVRQVKKPQHYPALSFPGLAQDIESFALNGRISAGSQSFVPILKSLAKTGTGKKFKVADRSTQARLFVSTEFERTIKLTFDLTNDNFLRNVNWILWSDVAGVALVVVPEEAEMLLPLIRNKGPKHVTHLILYSAPVTRKMLHFSKLDYLSIPPLANDWEAPMWLRVELGLYAGRLYFEWDEYAEICRLLGIDETSLSEHMEESSDEDLERAQLDGAVESKPSAKPAKTGLTPRPLTFCQEWLAARRRGQDFVSTPMGFIAQGKPLQATHPFFRKTDTEKHDKLFVPISRQKVQQDADDQPLDDFGLDYMGENENADSDADDDEIEYNESEMGSDGEDPQVESDSEY</sequence>
<evidence type="ECO:0000256" key="7">
    <source>
        <dbReference type="SAM" id="MobiDB-lite"/>
    </source>
</evidence>
<feature type="domain" description="DUF6606" evidence="10">
    <location>
        <begin position="10"/>
        <end position="286"/>
    </location>
</feature>
<dbReference type="Pfam" id="PF12340">
    <property type="entry name" value="DUF3638"/>
    <property type="match status" value="1"/>
</dbReference>
<keyword evidence="5" id="KW-0378">Hydrolase</keyword>
<dbReference type="GO" id="GO:0004843">
    <property type="term" value="F:cysteine-type deubiquitinase activity"/>
    <property type="evidence" value="ECO:0007669"/>
    <property type="project" value="UniProtKB-EC"/>
</dbReference>
<feature type="domain" description="DUF3638" evidence="8">
    <location>
        <begin position="2080"/>
        <end position="2301"/>
    </location>
</feature>
<dbReference type="PANTHER" id="PTHR13367:SF32">
    <property type="entry name" value="DUF6606 DOMAIN-CONTAINING PROTEIN"/>
    <property type="match status" value="1"/>
</dbReference>
<protein>
    <recommendedName>
        <fullName evidence="2">ubiquitinyl hydrolase 1</fullName>
        <ecNumber evidence="2">3.4.19.12</ecNumber>
    </recommendedName>
</protein>
<dbReference type="Pfam" id="PF20255">
    <property type="entry name" value="DUF6606"/>
    <property type="match status" value="1"/>
</dbReference>
<reference evidence="11 12" key="1">
    <citation type="submission" date="2019-12" db="EMBL/GenBank/DDBJ databases">
        <title>A genome sequence resource for the geographically widespread anthracnose pathogen Colletotrichum asianum.</title>
        <authorList>
            <person name="Meng Y."/>
        </authorList>
    </citation>
    <scope>NUCLEOTIDE SEQUENCE [LARGE SCALE GENOMIC DNA]</scope>
    <source>
        <strain evidence="11 12">ICMP 18580</strain>
    </source>
</reference>
<dbReference type="PANTHER" id="PTHR13367">
    <property type="entry name" value="UBIQUITIN THIOESTERASE"/>
    <property type="match status" value="1"/>
</dbReference>
<name>A0A8H3VYI4_9PEZI</name>
<keyword evidence="12" id="KW-1185">Reference proteome</keyword>
<dbReference type="SUPFAM" id="SSF52540">
    <property type="entry name" value="P-loop containing nucleoside triphosphate hydrolases"/>
    <property type="match status" value="1"/>
</dbReference>